<evidence type="ECO:0000313" key="1">
    <source>
        <dbReference type="EMBL" id="TGL84244.1"/>
    </source>
</evidence>
<evidence type="ECO:0000313" key="2">
    <source>
        <dbReference type="Proteomes" id="UP000297613"/>
    </source>
</evidence>
<dbReference type="RefSeq" id="WP_135571190.1">
    <property type="nucleotide sequence ID" value="NZ_RQGK01000026.1"/>
</dbReference>
<sequence>MQQETSTGQNLLGQFLSTSPVKTLISRYHTERGKIRSFMEKLPLYSSALKDHEFQNADSLLRKELASKISLLKEPVRRMEEAFVSARKMDLIGSSEIAVLLIDKLVNTIQSAGYGTTGLGTGFKATSEELEKLAEFDFSLFKEVEGIESKIQSLKVTADSSVQEIKNTIGDIRFALDGLENAFRSRKTLFSKLS</sequence>
<organism evidence="1 2">
    <name type="scientific">Leptospira yasudae</name>
    <dbReference type="NCBI Taxonomy" id="2202201"/>
    <lineage>
        <taxon>Bacteria</taxon>
        <taxon>Pseudomonadati</taxon>
        <taxon>Spirochaetota</taxon>
        <taxon>Spirochaetia</taxon>
        <taxon>Leptospirales</taxon>
        <taxon>Leptospiraceae</taxon>
        <taxon>Leptospira</taxon>
    </lineage>
</organism>
<dbReference type="Proteomes" id="UP000297613">
    <property type="component" value="Unassembled WGS sequence"/>
</dbReference>
<protein>
    <submittedName>
        <fullName evidence="1">Uncharacterized protein</fullName>
    </submittedName>
</protein>
<dbReference type="AlphaFoldDB" id="A0A6N4QPN2"/>
<comment type="caution">
    <text evidence="1">The sequence shown here is derived from an EMBL/GenBank/DDBJ whole genome shotgun (WGS) entry which is preliminary data.</text>
</comment>
<gene>
    <name evidence="1" type="ORF">EHQ83_11180</name>
</gene>
<reference evidence="1 2" key="1">
    <citation type="journal article" date="2019" name="PLoS Negl. Trop. Dis.">
        <title>Revisiting the worldwide diversity of Leptospira species in the environment.</title>
        <authorList>
            <person name="Vincent A.T."/>
            <person name="Schiettekatte O."/>
            <person name="Bourhy P."/>
            <person name="Veyrier F.J."/>
            <person name="Picardeau M."/>
        </authorList>
    </citation>
    <scope>NUCLEOTIDE SEQUENCE [LARGE SCALE GENOMIC DNA]</scope>
    <source>
        <strain evidence="1 2">201702445</strain>
    </source>
</reference>
<proteinExistence type="predicted"/>
<accession>A0A6N4QPN2</accession>
<dbReference type="NCBIfam" id="NF047596">
    <property type="entry name" value="LIMLP_15305_fam"/>
    <property type="match status" value="1"/>
</dbReference>
<name>A0A6N4QPN2_9LEPT</name>
<dbReference type="EMBL" id="RQGM01000042">
    <property type="protein sequence ID" value="TGL84244.1"/>
    <property type="molecule type" value="Genomic_DNA"/>
</dbReference>